<evidence type="ECO:0000256" key="3">
    <source>
        <dbReference type="SAM" id="Phobius"/>
    </source>
</evidence>
<feature type="compositionally biased region" description="Pro residues" evidence="2">
    <location>
        <begin position="210"/>
        <end position="227"/>
    </location>
</feature>
<evidence type="ECO:0000256" key="4">
    <source>
        <dbReference type="SAM" id="SignalP"/>
    </source>
</evidence>
<dbReference type="RefSeq" id="WP_270156220.1">
    <property type="nucleotide sequence ID" value="NZ_JAPNNL010000068.1"/>
</dbReference>
<dbReference type="Proteomes" id="UP001144036">
    <property type="component" value="Unassembled WGS sequence"/>
</dbReference>
<dbReference type="PANTHER" id="PTHR21666:SF289">
    <property type="entry name" value="L-ALA--D-GLU ENDOPEPTIDASE"/>
    <property type="match status" value="1"/>
</dbReference>
<organism evidence="6 7">
    <name type="scientific">Nonomuraea corallina</name>
    <dbReference type="NCBI Taxonomy" id="2989783"/>
    <lineage>
        <taxon>Bacteria</taxon>
        <taxon>Bacillati</taxon>
        <taxon>Actinomycetota</taxon>
        <taxon>Actinomycetes</taxon>
        <taxon>Streptosporangiales</taxon>
        <taxon>Streptosporangiaceae</taxon>
        <taxon>Nonomuraea</taxon>
    </lineage>
</organism>
<dbReference type="CDD" id="cd12797">
    <property type="entry name" value="M23_peptidase"/>
    <property type="match status" value="1"/>
</dbReference>
<dbReference type="Pfam" id="PF01551">
    <property type="entry name" value="Peptidase_M23"/>
    <property type="match status" value="1"/>
</dbReference>
<evidence type="ECO:0000313" key="6">
    <source>
        <dbReference type="EMBL" id="MDA0635377.1"/>
    </source>
</evidence>
<feature type="domain" description="M23ase beta-sheet core" evidence="5">
    <location>
        <begin position="78"/>
        <end position="171"/>
    </location>
</feature>
<comment type="caution">
    <text evidence="6">The sequence shown here is derived from an EMBL/GenBank/DDBJ whole genome shotgun (WGS) entry which is preliminary data.</text>
</comment>
<reference evidence="6" key="1">
    <citation type="submission" date="2022-11" db="EMBL/GenBank/DDBJ databases">
        <title>Nonomuraea corallina sp. nov., a new species of the genus Nonomuraea isolated from sea side sediment in Thai sea.</title>
        <authorList>
            <person name="Ngamcharungchit C."/>
            <person name="Matsumoto A."/>
            <person name="Suriyachadkun C."/>
            <person name="Panbangred W."/>
            <person name="Inahashi Y."/>
            <person name="Intra B."/>
        </authorList>
    </citation>
    <scope>NUCLEOTIDE SEQUENCE</scope>
    <source>
        <strain evidence="6">MCN248</strain>
    </source>
</reference>
<sequence>MPPRTAQVVLVLALALPFLTPADTARPAHATPPARHRTDFAFAADRASPARLDWRSPLDGGLRILRRFSPPPAPWLAGHRGVDLAAPAAAPVLAAGPGTIGYAGSVAGRGVVTVNHPGGLRTTYLPVTPAVRPGDPVSAGDHLGDLAPTPPHCLESCLHWGLREGKTYLDPLLLLSGPRVRLLPYWSSATSATSPAPPVTTSPLRRRPVTAPPPWHPPVTTSPPWHPPVTTSPAQVPESPVRGAPDSEPLPAFIPRSTAVPLPGPLALATLVVAPVLLVLLIRLLRTRARRPRGRHAARPPTGGGQHRKEPDRRDAAAHGEN</sequence>
<evidence type="ECO:0000313" key="7">
    <source>
        <dbReference type="Proteomes" id="UP001144036"/>
    </source>
</evidence>
<feature type="transmembrane region" description="Helical" evidence="3">
    <location>
        <begin position="266"/>
        <end position="285"/>
    </location>
</feature>
<evidence type="ECO:0000256" key="2">
    <source>
        <dbReference type="SAM" id="MobiDB-lite"/>
    </source>
</evidence>
<dbReference type="InterPro" id="IPR011055">
    <property type="entry name" value="Dup_hybrid_motif"/>
</dbReference>
<feature type="signal peptide" evidence="4">
    <location>
        <begin position="1"/>
        <end position="30"/>
    </location>
</feature>
<feature type="chain" id="PRO_5046704215" evidence="4">
    <location>
        <begin position="31"/>
        <end position="322"/>
    </location>
</feature>
<dbReference type="PANTHER" id="PTHR21666">
    <property type="entry name" value="PEPTIDASE-RELATED"/>
    <property type="match status" value="1"/>
</dbReference>
<evidence type="ECO:0000259" key="5">
    <source>
        <dbReference type="Pfam" id="PF01551"/>
    </source>
</evidence>
<feature type="region of interest" description="Disordered" evidence="2">
    <location>
        <begin position="290"/>
        <end position="322"/>
    </location>
</feature>
<feature type="compositionally biased region" description="Basic and acidic residues" evidence="2">
    <location>
        <begin position="307"/>
        <end position="322"/>
    </location>
</feature>
<dbReference type="EMBL" id="JAPNNL010000068">
    <property type="protein sequence ID" value="MDA0635377.1"/>
    <property type="molecule type" value="Genomic_DNA"/>
</dbReference>
<keyword evidence="7" id="KW-1185">Reference proteome</keyword>
<dbReference type="Gene3D" id="2.70.70.10">
    <property type="entry name" value="Glucose Permease (Domain IIA)"/>
    <property type="match status" value="1"/>
</dbReference>
<keyword evidence="1 4" id="KW-0732">Signal</keyword>
<keyword evidence="3" id="KW-0812">Transmembrane</keyword>
<protein>
    <submittedName>
        <fullName evidence="6">Peptidoglycan DD-metalloendopeptidase family protein</fullName>
    </submittedName>
</protein>
<feature type="region of interest" description="Disordered" evidence="2">
    <location>
        <begin position="189"/>
        <end position="250"/>
    </location>
</feature>
<proteinExistence type="predicted"/>
<accession>A0ABT4SDV0</accession>
<keyword evidence="3" id="KW-1133">Transmembrane helix</keyword>
<dbReference type="InterPro" id="IPR050570">
    <property type="entry name" value="Cell_wall_metabolism_enzyme"/>
</dbReference>
<keyword evidence="3" id="KW-0472">Membrane</keyword>
<evidence type="ECO:0000256" key="1">
    <source>
        <dbReference type="ARBA" id="ARBA00022729"/>
    </source>
</evidence>
<gene>
    <name evidence="6" type="ORF">OUY22_18295</name>
</gene>
<name>A0ABT4SDV0_9ACTN</name>
<dbReference type="InterPro" id="IPR016047">
    <property type="entry name" value="M23ase_b-sheet_dom"/>
</dbReference>
<dbReference type="SUPFAM" id="SSF51261">
    <property type="entry name" value="Duplicated hybrid motif"/>
    <property type="match status" value="1"/>
</dbReference>